<evidence type="ECO:0008006" key="3">
    <source>
        <dbReference type="Google" id="ProtNLM"/>
    </source>
</evidence>
<evidence type="ECO:0000313" key="2">
    <source>
        <dbReference type="Proteomes" id="UP001605261"/>
    </source>
</evidence>
<keyword evidence="2" id="KW-1185">Reference proteome</keyword>
<protein>
    <recommendedName>
        <fullName evidence="3">DUF551 domain-containing protein</fullName>
    </recommendedName>
</protein>
<name>A0ABW7D202_9GAMM</name>
<reference evidence="1 2" key="1">
    <citation type="submission" date="2024-09" db="EMBL/GenBank/DDBJ databases">
        <authorList>
            <consortium name="All-Russian atlas of soil microorganisms"/>
            <consortium name="as a basis for the search for new antimicrobial producers and enzymes with unique properties"/>
            <person name="Sokolova E.A."/>
            <person name="Voronina E.N."/>
        </authorList>
    </citation>
    <scope>NUCLEOTIDE SEQUENCE [LARGE SCALE GENOMIC DNA]</scope>
    <source>
        <strain evidence="1 2">AF-22b-331.1</strain>
    </source>
</reference>
<proteinExistence type="predicted"/>
<sequence>MSNEPHASTSPDIDALALDVARRFTEEWDPQRHATLQAALVQAVRAAHAQPADLAEQQRASPIDVTHPWRRLYQSTLLPAPTEYGDITHPDIPSWPDDREDALDKLVAAVAYAQLAAMELDAGTRGHTGWLSPPSIWPWEPH</sequence>
<comment type="caution">
    <text evidence="1">The sequence shown here is derived from an EMBL/GenBank/DDBJ whole genome shotgun (WGS) entry which is preliminary data.</text>
</comment>
<evidence type="ECO:0000313" key="1">
    <source>
        <dbReference type="EMBL" id="MFG6109834.1"/>
    </source>
</evidence>
<dbReference type="RefSeq" id="WP_394163679.1">
    <property type="nucleotide sequence ID" value="NZ_JBHGCJ010000008.1"/>
</dbReference>
<accession>A0ABW7D202</accession>
<dbReference type="Proteomes" id="UP001605261">
    <property type="component" value="Unassembled WGS sequence"/>
</dbReference>
<gene>
    <name evidence="1" type="ORF">ACEU0G_003856</name>
</gene>
<organism evidence="1 2">
    <name type="scientific">Stenotrophomonas nematodicola</name>
    <dbReference type="NCBI Taxonomy" id="2656746"/>
    <lineage>
        <taxon>Bacteria</taxon>
        <taxon>Pseudomonadati</taxon>
        <taxon>Pseudomonadota</taxon>
        <taxon>Gammaproteobacteria</taxon>
        <taxon>Lysobacterales</taxon>
        <taxon>Lysobacteraceae</taxon>
        <taxon>Stenotrophomonas</taxon>
    </lineage>
</organism>
<dbReference type="EMBL" id="JBHGCJ010000008">
    <property type="protein sequence ID" value="MFG6109834.1"/>
    <property type="molecule type" value="Genomic_DNA"/>
</dbReference>